<keyword evidence="3 7" id="KW-1133">Transmembrane helix</keyword>
<feature type="domain" description="Rhodopsin" evidence="8">
    <location>
        <begin position="16"/>
        <end position="102"/>
    </location>
</feature>
<feature type="region of interest" description="Disordered" evidence="6">
    <location>
        <begin position="182"/>
        <end position="216"/>
    </location>
</feature>
<comment type="subcellular location">
    <subcellularLocation>
        <location evidence="1">Membrane</location>
        <topology evidence="1">Multi-pass membrane protein</topology>
    </subcellularLocation>
</comment>
<name>A0A8H4P6P0_9HYPO</name>
<evidence type="ECO:0000259" key="8">
    <source>
        <dbReference type="Pfam" id="PF20684"/>
    </source>
</evidence>
<feature type="region of interest" description="Disordered" evidence="6">
    <location>
        <begin position="122"/>
        <end position="146"/>
    </location>
</feature>
<keyword evidence="4 7" id="KW-0472">Membrane</keyword>
<dbReference type="PANTHER" id="PTHR33048">
    <property type="entry name" value="PTH11-LIKE INTEGRAL MEMBRANE PROTEIN (AFU_ORTHOLOGUE AFUA_5G11245)"/>
    <property type="match status" value="1"/>
</dbReference>
<dbReference type="PANTHER" id="PTHR33048:SF166">
    <property type="entry name" value="PTH11-LIKE INTEGRAL MEMBRANE PROTEIN"/>
    <property type="match status" value="1"/>
</dbReference>
<comment type="similarity">
    <text evidence="5">Belongs to the SAT4 family.</text>
</comment>
<dbReference type="InterPro" id="IPR049326">
    <property type="entry name" value="Rhodopsin_dom_fungi"/>
</dbReference>
<feature type="transmembrane region" description="Helical" evidence="7">
    <location>
        <begin position="25"/>
        <end position="44"/>
    </location>
</feature>
<comment type="caution">
    <text evidence="9">The sequence shown here is derived from an EMBL/GenBank/DDBJ whole genome shotgun (WGS) entry which is preliminary data.</text>
</comment>
<proteinExistence type="inferred from homology"/>
<dbReference type="GO" id="GO:0016020">
    <property type="term" value="C:membrane"/>
    <property type="evidence" value="ECO:0007669"/>
    <property type="project" value="UniProtKB-SubCell"/>
</dbReference>
<evidence type="ECO:0000256" key="3">
    <source>
        <dbReference type="ARBA" id="ARBA00022989"/>
    </source>
</evidence>
<evidence type="ECO:0000313" key="9">
    <source>
        <dbReference type="EMBL" id="KAF4458101.1"/>
    </source>
</evidence>
<evidence type="ECO:0000256" key="5">
    <source>
        <dbReference type="ARBA" id="ARBA00038359"/>
    </source>
</evidence>
<evidence type="ECO:0000256" key="1">
    <source>
        <dbReference type="ARBA" id="ARBA00004141"/>
    </source>
</evidence>
<dbReference type="OrthoDB" id="3903189at2759"/>
<dbReference type="AlphaFoldDB" id="A0A8H4P6P0"/>
<feature type="transmembrane region" description="Helical" evidence="7">
    <location>
        <begin position="88"/>
        <end position="111"/>
    </location>
</feature>
<accession>A0A8H4P6P0</accession>
<dbReference type="InterPro" id="IPR052337">
    <property type="entry name" value="SAT4-like"/>
</dbReference>
<feature type="compositionally biased region" description="Polar residues" evidence="6">
    <location>
        <begin position="182"/>
        <end position="209"/>
    </location>
</feature>
<dbReference type="Proteomes" id="UP000605986">
    <property type="component" value="Unassembled WGS sequence"/>
</dbReference>
<dbReference type="EMBL" id="JAADJG010000004">
    <property type="protein sequence ID" value="KAF4458101.1"/>
    <property type="molecule type" value="Genomic_DNA"/>
</dbReference>
<evidence type="ECO:0000256" key="6">
    <source>
        <dbReference type="SAM" id="MobiDB-lite"/>
    </source>
</evidence>
<protein>
    <submittedName>
        <fullName evidence="9">Pth11-like integral membrane protein</fullName>
    </submittedName>
</protein>
<feature type="transmembrane region" description="Helical" evidence="7">
    <location>
        <begin position="56"/>
        <end position="76"/>
    </location>
</feature>
<sequence>MYSFLTIFFATYAATQVTTFIEFVGVLNIITDVMLLVVPIPLFFSLKTTWKRKLKLYVLFTLGIFIVLVTVVRLPINAMNKDSQLSRTTWASTELLTATLVVNAPTLYGFWNKKKHGTGYVYSHSQSHGTGMPSRRTARGTGIGTGLGDDPTTQTFALGTVRHTREPSAGIMRTQEIHTTTEYVDSGKSSKGTSRTADTEVASNSSQLSILRDSKA</sequence>
<evidence type="ECO:0000256" key="7">
    <source>
        <dbReference type="SAM" id="Phobius"/>
    </source>
</evidence>
<organism evidence="9 10">
    <name type="scientific">Fusarium austroafricanum</name>
    <dbReference type="NCBI Taxonomy" id="2364996"/>
    <lineage>
        <taxon>Eukaryota</taxon>
        <taxon>Fungi</taxon>
        <taxon>Dikarya</taxon>
        <taxon>Ascomycota</taxon>
        <taxon>Pezizomycotina</taxon>
        <taxon>Sordariomycetes</taxon>
        <taxon>Hypocreomycetidae</taxon>
        <taxon>Hypocreales</taxon>
        <taxon>Nectriaceae</taxon>
        <taxon>Fusarium</taxon>
        <taxon>Fusarium concolor species complex</taxon>
    </lineage>
</organism>
<evidence type="ECO:0000313" key="10">
    <source>
        <dbReference type="Proteomes" id="UP000605986"/>
    </source>
</evidence>
<dbReference type="Pfam" id="PF20684">
    <property type="entry name" value="Fung_rhodopsin"/>
    <property type="match status" value="1"/>
</dbReference>
<keyword evidence="10" id="KW-1185">Reference proteome</keyword>
<gene>
    <name evidence="9" type="ORF">F53441_109</name>
</gene>
<reference evidence="9" key="1">
    <citation type="submission" date="2020-01" db="EMBL/GenBank/DDBJ databases">
        <title>Identification and distribution of gene clusters putatively required for synthesis of sphingolipid metabolism inhibitors in phylogenetically diverse species of the filamentous fungus Fusarium.</title>
        <authorList>
            <person name="Kim H.-S."/>
            <person name="Busman M."/>
            <person name="Brown D.W."/>
            <person name="Divon H."/>
            <person name="Uhlig S."/>
            <person name="Proctor R.H."/>
        </authorList>
    </citation>
    <scope>NUCLEOTIDE SEQUENCE</scope>
    <source>
        <strain evidence="9">NRRL 53441</strain>
    </source>
</reference>
<keyword evidence="2 7" id="KW-0812">Transmembrane</keyword>
<evidence type="ECO:0000256" key="4">
    <source>
        <dbReference type="ARBA" id="ARBA00023136"/>
    </source>
</evidence>
<evidence type="ECO:0000256" key="2">
    <source>
        <dbReference type="ARBA" id="ARBA00022692"/>
    </source>
</evidence>